<dbReference type="RefSeq" id="WP_022311924.1">
    <property type="nucleotide sequence ID" value="NZ_JAJEPV010000074.1"/>
</dbReference>
<proteinExistence type="inferred from homology"/>
<feature type="domain" description="Peptidase M24 C-terminal" evidence="7">
    <location>
        <begin position="539"/>
        <end position="597"/>
    </location>
</feature>
<dbReference type="Pfam" id="PF16189">
    <property type="entry name" value="Creatinase_N_2"/>
    <property type="match status" value="1"/>
</dbReference>
<gene>
    <name evidence="8" type="ORF">LKD75_17370</name>
</gene>
<keyword evidence="4" id="KW-0464">Manganese</keyword>
<dbReference type="InterPro" id="IPR000994">
    <property type="entry name" value="Pept_M24"/>
</dbReference>
<dbReference type="PANTHER" id="PTHR43763">
    <property type="entry name" value="XAA-PRO AMINOPEPTIDASE 1"/>
    <property type="match status" value="1"/>
</dbReference>
<dbReference type="InterPro" id="IPR036005">
    <property type="entry name" value="Creatinase/aminopeptidase-like"/>
</dbReference>
<keyword evidence="8" id="KW-0645">Protease</keyword>
<dbReference type="PANTHER" id="PTHR43763:SF6">
    <property type="entry name" value="XAA-PRO AMINOPEPTIDASE 1"/>
    <property type="match status" value="1"/>
</dbReference>
<dbReference type="SUPFAM" id="SSF55920">
    <property type="entry name" value="Creatinase/aminopeptidase"/>
    <property type="match status" value="1"/>
</dbReference>
<dbReference type="Proteomes" id="UP001197795">
    <property type="component" value="Unassembled WGS sequence"/>
</dbReference>
<name>A0AAE3A3Q8_9FIRM</name>
<dbReference type="Pfam" id="PF01321">
    <property type="entry name" value="Creatinase_N"/>
    <property type="match status" value="1"/>
</dbReference>
<sequence length="599" mass="68716">MENKVIQDRLALLRKKMQEEGIDFYMMPTADFHNSEYVNDYFKVREYFCNFTGSNGTLVVWKDGAGLWTDGRYFIQAEAELEGTTVELFRMLQEGVPTIEEFLEQNMQQGQTLGFDGRVIAAMDGKKYEKVLEKKQIRIAYEKDLAESIWTDRPDFPAGKVTVLDEKIAGKSVEEKLTETREKMAKDGANALLLTKLDDLMWLFNIRGCDVECNPVAMSYAYITEESATLFIQQKALDAQVTEYLAAHRIEVKEYDTVVDFLKELPAGNAILVDNRYCSYTLYKTLQKNQKLVEGKNPTELLKAIKNPVELARMQEIFLKDSVAVTKFIYWLKTHVGKEKITEVTAADYLEQKRREIPEFLDLSFPTIAGYKSNAAMMHYEATPDNCATLEPEGMLLVDSGGQYLGGTTDVTRTIVLGPISEEIKKHYTMVAAAVMQLTHAHWLYGCTGRNLDILARQPIWDMDIDYQCGTGHGVGYILNVHEGPQNMRWRFTGGMVEAVFEDGMDITNEPGIYIQGSHGIRIENVMVAKNDVKNEYGQFMHFETLTWVPIDREAIDEKYLNDTQKKYLHEYQKTVYEKISPYLNEEEKEWLAKETRVK</sequence>
<keyword evidence="2" id="KW-0479">Metal-binding</keyword>
<evidence type="ECO:0000256" key="4">
    <source>
        <dbReference type="ARBA" id="ARBA00023211"/>
    </source>
</evidence>
<dbReference type="InterPro" id="IPR033740">
    <property type="entry name" value="Pept_M24B"/>
</dbReference>
<evidence type="ECO:0000259" key="5">
    <source>
        <dbReference type="Pfam" id="PF00557"/>
    </source>
</evidence>
<dbReference type="Gene3D" id="3.40.350.10">
    <property type="entry name" value="Creatinase/prolidase N-terminal domain"/>
    <property type="match status" value="2"/>
</dbReference>
<dbReference type="Gene3D" id="3.90.230.10">
    <property type="entry name" value="Creatinase/methionine aminopeptidase superfamily"/>
    <property type="match status" value="1"/>
</dbReference>
<keyword evidence="3" id="KW-0378">Hydrolase</keyword>
<dbReference type="SUPFAM" id="SSF53092">
    <property type="entry name" value="Creatinase/prolidase N-terminal domain"/>
    <property type="match status" value="2"/>
</dbReference>
<dbReference type="InterPro" id="IPR000587">
    <property type="entry name" value="Creatinase_N"/>
</dbReference>
<dbReference type="Pfam" id="PF16188">
    <property type="entry name" value="Peptidase_M24_C"/>
    <property type="match status" value="1"/>
</dbReference>
<comment type="caution">
    <text evidence="8">The sequence shown here is derived from an EMBL/GenBank/DDBJ whole genome shotgun (WGS) entry which is preliminary data.</text>
</comment>
<comment type="similarity">
    <text evidence="1">Belongs to the peptidase M24B family.</text>
</comment>
<evidence type="ECO:0000256" key="3">
    <source>
        <dbReference type="ARBA" id="ARBA00022801"/>
    </source>
</evidence>
<feature type="domain" description="Creatinase N-terminal" evidence="6">
    <location>
        <begin position="9"/>
        <end position="135"/>
    </location>
</feature>
<accession>A0AAE3A3Q8</accession>
<evidence type="ECO:0000313" key="8">
    <source>
        <dbReference type="EMBL" id="MCC2121327.1"/>
    </source>
</evidence>
<evidence type="ECO:0000313" key="9">
    <source>
        <dbReference type="Proteomes" id="UP001197795"/>
    </source>
</evidence>
<dbReference type="InterPro" id="IPR032416">
    <property type="entry name" value="Peptidase_M24_C"/>
</dbReference>
<dbReference type="FunFam" id="3.90.230.10:FF:000007">
    <property type="entry name" value="Xaa-Pro aminopeptidase P"/>
    <property type="match status" value="1"/>
</dbReference>
<dbReference type="GO" id="GO:0046872">
    <property type="term" value="F:metal ion binding"/>
    <property type="evidence" value="ECO:0007669"/>
    <property type="project" value="UniProtKB-KW"/>
</dbReference>
<evidence type="ECO:0000259" key="7">
    <source>
        <dbReference type="Pfam" id="PF16188"/>
    </source>
</evidence>
<dbReference type="EMBL" id="JAJEPV010000074">
    <property type="protein sequence ID" value="MCC2121327.1"/>
    <property type="molecule type" value="Genomic_DNA"/>
</dbReference>
<evidence type="ECO:0000256" key="2">
    <source>
        <dbReference type="ARBA" id="ARBA00022723"/>
    </source>
</evidence>
<dbReference type="CDD" id="cd01085">
    <property type="entry name" value="APP"/>
    <property type="match status" value="1"/>
</dbReference>
<keyword evidence="9" id="KW-1185">Reference proteome</keyword>
<dbReference type="GO" id="GO:0005737">
    <property type="term" value="C:cytoplasm"/>
    <property type="evidence" value="ECO:0007669"/>
    <property type="project" value="UniProtKB-ARBA"/>
</dbReference>
<protein>
    <submittedName>
        <fullName evidence="8">Aminopeptidase P family protein</fullName>
    </submittedName>
</protein>
<evidence type="ECO:0000256" key="1">
    <source>
        <dbReference type="ARBA" id="ARBA00008766"/>
    </source>
</evidence>
<dbReference type="InterPro" id="IPR050422">
    <property type="entry name" value="X-Pro_aminopeptidase_P"/>
</dbReference>
<dbReference type="InterPro" id="IPR029149">
    <property type="entry name" value="Creatin/AminoP/Spt16_N"/>
</dbReference>
<feature type="domain" description="Peptidase M24" evidence="5">
    <location>
        <begin position="314"/>
        <end position="529"/>
    </location>
</feature>
<organism evidence="8 9">
    <name type="scientific">Waltera acetigignens</name>
    <dbReference type="NCBI Taxonomy" id="2981769"/>
    <lineage>
        <taxon>Bacteria</taxon>
        <taxon>Bacillati</taxon>
        <taxon>Bacillota</taxon>
        <taxon>Clostridia</taxon>
        <taxon>Lachnospirales</taxon>
        <taxon>Lachnospiraceae</taxon>
        <taxon>Waltera</taxon>
    </lineage>
</organism>
<evidence type="ECO:0000259" key="6">
    <source>
        <dbReference type="Pfam" id="PF01321"/>
    </source>
</evidence>
<reference evidence="8 9" key="1">
    <citation type="submission" date="2021-10" db="EMBL/GenBank/DDBJ databases">
        <title>Anaerobic single-cell dispensing facilitates the cultivation of human gut bacteria.</title>
        <authorList>
            <person name="Afrizal A."/>
        </authorList>
    </citation>
    <scope>NUCLEOTIDE SEQUENCE [LARGE SCALE GENOMIC DNA]</scope>
    <source>
        <strain evidence="8 9">CLA-AA-H273</strain>
    </source>
</reference>
<dbReference type="AlphaFoldDB" id="A0AAE3A3Q8"/>
<dbReference type="GO" id="GO:0070006">
    <property type="term" value="F:metalloaminopeptidase activity"/>
    <property type="evidence" value="ECO:0007669"/>
    <property type="project" value="InterPro"/>
</dbReference>
<dbReference type="Pfam" id="PF00557">
    <property type="entry name" value="Peptidase_M24"/>
    <property type="match status" value="1"/>
</dbReference>
<keyword evidence="8" id="KW-0031">Aminopeptidase</keyword>